<comment type="caution">
    <text evidence="1">The sequence shown here is derived from an EMBL/GenBank/DDBJ whole genome shotgun (WGS) entry which is preliminary data.</text>
</comment>
<dbReference type="Gene3D" id="3.40.960.10">
    <property type="entry name" value="VSR Endonuclease"/>
    <property type="match status" value="1"/>
</dbReference>
<evidence type="ECO:0000313" key="2">
    <source>
        <dbReference type="Proteomes" id="UP000886602"/>
    </source>
</evidence>
<gene>
    <name evidence="1" type="ORF">IPJ48_16710</name>
</gene>
<dbReference type="AlphaFoldDB" id="A0A9D7FML4"/>
<evidence type="ECO:0008006" key="3">
    <source>
        <dbReference type="Google" id="ProtNLM"/>
    </source>
</evidence>
<proteinExistence type="predicted"/>
<sequence>MEPAMTESEFAEILKRNPEVSVAGGFANQAPAPATTQKAADSPLEARFLTLWEFCDGQALEREYRFEPSRKWRADFAHLPSKTIIEIEGGLYGNGRHQRIGGYQADCEKYNWATMLEWRVIRLTSAMITYAYVESIIEWMGAQNDSI</sequence>
<reference evidence="1" key="1">
    <citation type="submission" date="2020-10" db="EMBL/GenBank/DDBJ databases">
        <title>Connecting structure to function with the recovery of over 1000 high-quality activated sludge metagenome-assembled genomes encoding full-length rRNA genes using long-read sequencing.</title>
        <authorList>
            <person name="Singleton C.M."/>
            <person name="Petriglieri F."/>
            <person name="Kristensen J.M."/>
            <person name="Kirkegaard R.H."/>
            <person name="Michaelsen T.Y."/>
            <person name="Andersen M.H."/>
            <person name="Karst S.M."/>
            <person name="Dueholm M.S."/>
            <person name="Nielsen P.H."/>
            <person name="Albertsen M."/>
        </authorList>
    </citation>
    <scope>NUCLEOTIDE SEQUENCE</scope>
    <source>
        <strain evidence="1">EsbW_18-Q3-R4-48_MAXAC.044</strain>
    </source>
</reference>
<evidence type="ECO:0000313" key="1">
    <source>
        <dbReference type="EMBL" id="MBK7424586.1"/>
    </source>
</evidence>
<accession>A0A9D7FML4</accession>
<dbReference type="Proteomes" id="UP000886602">
    <property type="component" value="Unassembled WGS sequence"/>
</dbReference>
<name>A0A9D7FML4_9RHOO</name>
<protein>
    <recommendedName>
        <fullName evidence="3">DUF559 domain-containing protein</fullName>
    </recommendedName>
</protein>
<dbReference type="EMBL" id="JADJNC010000036">
    <property type="protein sequence ID" value="MBK7424586.1"/>
    <property type="molecule type" value="Genomic_DNA"/>
</dbReference>
<organism evidence="1 2">
    <name type="scientific">Candidatus Propionivibrio dominans</name>
    <dbReference type="NCBI Taxonomy" id="2954373"/>
    <lineage>
        <taxon>Bacteria</taxon>
        <taxon>Pseudomonadati</taxon>
        <taxon>Pseudomonadota</taxon>
        <taxon>Betaproteobacteria</taxon>
        <taxon>Rhodocyclales</taxon>
        <taxon>Rhodocyclaceae</taxon>
        <taxon>Propionivibrio</taxon>
    </lineage>
</organism>